<evidence type="ECO:0000256" key="1">
    <source>
        <dbReference type="ARBA" id="ARBA00004236"/>
    </source>
</evidence>
<organism evidence="16 17">
    <name type="scientific">Myroides indicus</name>
    <dbReference type="NCBI Taxonomy" id="1323422"/>
    <lineage>
        <taxon>Bacteria</taxon>
        <taxon>Pseudomonadati</taxon>
        <taxon>Bacteroidota</taxon>
        <taxon>Flavobacteriia</taxon>
        <taxon>Flavobacteriales</taxon>
        <taxon>Flavobacteriaceae</taxon>
        <taxon>Myroides</taxon>
    </lineage>
</organism>
<dbReference type="EMBL" id="SOAG01000004">
    <property type="protein sequence ID" value="TDS64390.1"/>
    <property type="molecule type" value="Genomic_DNA"/>
</dbReference>
<comment type="catalytic activity">
    <reaction evidence="13">
        <text>Preferential cleavage: (Ac)2-L-Lys-D-Ala-|-D-Ala. Also transpeptidation of peptidyl-alanyl moieties that are N-acyl substituents of D-alanine.</text>
        <dbReference type="EC" id="3.4.16.4"/>
    </reaction>
</comment>
<keyword evidence="8" id="KW-0133">Cell shape</keyword>
<evidence type="ECO:0000256" key="9">
    <source>
        <dbReference type="ARBA" id="ARBA00022984"/>
    </source>
</evidence>
<evidence type="ECO:0000256" key="10">
    <source>
        <dbReference type="ARBA" id="ARBA00023136"/>
    </source>
</evidence>
<dbReference type="Gene3D" id="1.10.3810.10">
    <property type="entry name" value="Biosynthetic peptidoglycan transglycosylase-like"/>
    <property type="match status" value="1"/>
</dbReference>
<evidence type="ECO:0000256" key="2">
    <source>
        <dbReference type="ARBA" id="ARBA00004752"/>
    </source>
</evidence>
<dbReference type="GO" id="GO:0071555">
    <property type="term" value="P:cell wall organization"/>
    <property type="evidence" value="ECO:0007669"/>
    <property type="project" value="UniProtKB-KW"/>
</dbReference>
<evidence type="ECO:0000256" key="3">
    <source>
        <dbReference type="ARBA" id="ARBA00022475"/>
    </source>
</evidence>
<comment type="caution">
    <text evidence="16">The sequence shown here is derived from an EMBL/GenBank/DDBJ whole genome shotgun (WGS) entry which is preliminary data.</text>
</comment>
<evidence type="ECO:0000256" key="11">
    <source>
        <dbReference type="ARBA" id="ARBA00023268"/>
    </source>
</evidence>
<reference evidence="16 17" key="1">
    <citation type="submission" date="2019-03" db="EMBL/GenBank/DDBJ databases">
        <title>Genomic Encyclopedia of Archaeal and Bacterial Type Strains, Phase II (KMG-II): from individual species to whole genera.</title>
        <authorList>
            <person name="Goeker M."/>
        </authorList>
    </citation>
    <scope>NUCLEOTIDE SEQUENCE [LARGE SCALE GENOMIC DNA]</scope>
    <source>
        <strain evidence="16 17">DSM 28213</strain>
    </source>
</reference>
<dbReference type="SUPFAM" id="SSF53955">
    <property type="entry name" value="Lysozyme-like"/>
    <property type="match status" value="1"/>
</dbReference>
<name>A0A4R7F6I1_9FLAO</name>
<keyword evidence="3" id="KW-1003">Cell membrane</keyword>
<evidence type="ECO:0000256" key="12">
    <source>
        <dbReference type="ARBA" id="ARBA00023316"/>
    </source>
</evidence>
<evidence type="ECO:0000256" key="6">
    <source>
        <dbReference type="ARBA" id="ARBA00022676"/>
    </source>
</evidence>
<comment type="subcellular location">
    <subcellularLocation>
        <location evidence="1">Cell membrane</location>
    </subcellularLocation>
</comment>
<evidence type="ECO:0000256" key="4">
    <source>
        <dbReference type="ARBA" id="ARBA00022645"/>
    </source>
</evidence>
<evidence type="ECO:0000313" key="17">
    <source>
        <dbReference type="Proteomes" id="UP000295215"/>
    </source>
</evidence>
<keyword evidence="4" id="KW-0121">Carboxypeptidase</keyword>
<dbReference type="InterPro" id="IPR050396">
    <property type="entry name" value="Glycosyltr_51/Transpeptidase"/>
</dbReference>
<dbReference type="Proteomes" id="UP000295215">
    <property type="component" value="Unassembled WGS sequence"/>
</dbReference>
<evidence type="ECO:0000256" key="13">
    <source>
        <dbReference type="ARBA" id="ARBA00034000"/>
    </source>
</evidence>
<dbReference type="GO" id="GO:0009252">
    <property type="term" value="P:peptidoglycan biosynthetic process"/>
    <property type="evidence" value="ECO:0007669"/>
    <property type="project" value="UniProtKB-KW"/>
</dbReference>
<evidence type="ECO:0000313" key="16">
    <source>
        <dbReference type="EMBL" id="TDS64390.1"/>
    </source>
</evidence>
<keyword evidence="5" id="KW-0378">Hydrolase</keyword>
<keyword evidence="9" id="KW-0573">Peptidoglycan synthesis</keyword>
<sequence length="495" mass="57495">MNNEIDGFVIYNKSGKKQKAFAVVSEDYECNAKSSNLPSLFKEFIVPIEDKRFFEHNGIDYRGISRAMIRNLINLKVLEGGSTISQQLARNILRDNSRTIYRKIKESFKALNLENNFSKDEILNLYFDNVYFGKNLRGVRTASIFYFDKELEHLNKSEVLYLITILRGPNYYIKNTDKALIRMKILSNLLYQNRTININQFRKINRHPLHFNENKLFSIKKNVIPYITESINFKKKKIVSTLIPKFQNFAKQIVSDSKYPLSVIIIKNGKLVGFSSHYGSDYPFVFKSNVGSTLKPFLYYLAKKTGITNDEKFDAYHNSLNWDVREASYTDKFLNIDEALFHSNNNSFINISNRIGIDKSLAFLSTLLSIPSNELFSSTILGATKYGISLYQLALHYNVFFTNDIDSEKRMLMEVLNKIFTSKTDIQIENVFLKTGTTNNNDERIAVFHEADTTYAFLRNENPENDYSKEGNFIQSISNKIIAFFKPNKEYKWMS</sequence>
<feature type="domain" description="Glycosyl transferase family 51" evidence="15">
    <location>
        <begin position="26"/>
        <end position="186"/>
    </location>
</feature>
<evidence type="ECO:0000256" key="8">
    <source>
        <dbReference type="ARBA" id="ARBA00022960"/>
    </source>
</evidence>
<keyword evidence="10" id="KW-0472">Membrane</keyword>
<dbReference type="InterPro" id="IPR023346">
    <property type="entry name" value="Lysozyme-like_dom_sf"/>
</dbReference>
<dbReference type="InterPro" id="IPR001264">
    <property type="entry name" value="Glyco_trans_51"/>
</dbReference>
<dbReference type="AlphaFoldDB" id="A0A4R7F6I1"/>
<dbReference type="InterPro" id="IPR012338">
    <property type="entry name" value="Beta-lactam/transpept-like"/>
</dbReference>
<keyword evidence="7" id="KW-0808">Transferase</keyword>
<dbReference type="PANTHER" id="PTHR32282">
    <property type="entry name" value="BINDING PROTEIN TRANSPEPTIDASE, PUTATIVE-RELATED"/>
    <property type="match status" value="1"/>
</dbReference>
<dbReference type="InterPro" id="IPR036950">
    <property type="entry name" value="PBP_transglycosylase"/>
</dbReference>
<dbReference type="GO" id="GO:0030288">
    <property type="term" value="C:outer membrane-bounded periplasmic space"/>
    <property type="evidence" value="ECO:0007669"/>
    <property type="project" value="TreeGrafter"/>
</dbReference>
<keyword evidence="11" id="KW-0511">Multifunctional enzyme</keyword>
<keyword evidence="5" id="KW-0645">Protease</keyword>
<gene>
    <name evidence="16" type="ORF">C8P70_104108</name>
</gene>
<dbReference type="RefSeq" id="WP_071307414.1">
    <property type="nucleotide sequence ID" value="NZ_SOAG01000004.1"/>
</dbReference>
<dbReference type="Pfam" id="PF00912">
    <property type="entry name" value="Transgly"/>
    <property type="match status" value="1"/>
</dbReference>
<dbReference type="GO" id="GO:0008360">
    <property type="term" value="P:regulation of cell shape"/>
    <property type="evidence" value="ECO:0007669"/>
    <property type="project" value="UniProtKB-KW"/>
</dbReference>
<protein>
    <submittedName>
        <fullName evidence="16">Transglycosylase</fullName>
    </submittedName>
</protein>
<dbReference type="GO" id="GO:0005886">
    <property type="term" value="C:plasma membrane"/>
    <property type="evidence" value="ECO:0007669"/>
    <property type="project" value="UniProtKB-SubCell"/>
</dbReference>
<comment type="catalytic activity">
    <reaction evidence="14">
        <text>[GlcNAc-(1-&gt;4)-Mur2Ac(oyl-L-Ala-gamma-D-Glu-L-Lys-D-Ala-D-Ala)](n)-di-trans,octa-cis-undecaprenyl diphosphate + beta-D-GlcNAc-(1-&gt;4)-Mur2Ac(oyl-L-Ala-gamma-D-Glu-L-Lys-D-Ala-D-Ala)-di-trans,octa-cis-undecaprenyl diphosphate = [GlcNAc-(1-&gt;4)-Mur2Ac(oyl-L-Ala-gamma-D-Glu-L-Lys-D-Ala-D-Ala)](n+1)-di-trans,octa-cis-undecaprenyl diphosphate + di-trans,octa-cis-undecaprenyl diphosphate + H(+)</text>
        <dbReference type="Rhea" id="RHEA:23708"/>
        <dbReference type="Rhea" id="RHEA-COMP:9602"/>
        <dbReference type="Rhea" id="RHEA-COMP:9603"/>
        <dbReference type="ChEBI" id="CHEBI:15378"/>
        <dbReference type="ChEBI" id="CHEBI:58405"/>
        <dbReference type="ChEBI" id="CHEBI:60033"/>
        <dbReference type="ChEBI" id="CHEBI:78435"/>
        <dbReference type="EC" id="2.4.99.28"/>
    </reaction>
</comment>
<dbReference type="SUPFAM" id="SSF56601">
    <property type="entry name" value="beta-lactamase/transpeptidase-like"/>
    <property type="match status" value="1"/>
</dbReference>
<keyword evidence="6" id="KW-0328">Glycosyltransferase</keyword>
<dbReference type="PANTHER" id="PTHR32282:SF11">
    <property type="entry name" value="PENICILLIN-BINDING PROTEIN 1B"/>
    <property type="match status" value="1"/>
</dbReference>
<dbReference type="GO" id="GO:0008955">
    <property type="term" value="F:peptidoglycan glycosyltransferase activity"/>
    <property type="evidence" value="ECO:0007669"/>
    <property type="project" value="UniProtKB-EC"/>
</dbReference>
<dbReference type="Gene3D" id="3.40.710.10">
    <property type="entry name" value="DD-peptidase/beta-lactamase superfamily"/>
    <property type="match status" value="1"/>
</dbReference>
<evidence type="ECO:0000256" key="5">
    <source>
        <dbReference type="ARBA" id="ARBA00022670"/>
    </source>
</evidence>
<proteinExistence type="predicted"/>
<dbReference type="OrthoDB" id="9766909at2"/>
<dbReference type="GO" id="GO:0006508">
    <property type="term" value="P:proteolysis"/>
    <property type="evidence" value="ECO:0007669"/>
    <property type="project" value="UniProtKB-KW"/>
</dbReference>
<evidence type="ECO:0000256" key="7">
    <source>
        <dbReference type="ARBA" id="ARBA00022679"/>
    </source>
</evidence>
<dbReference type="GO" id="GO:0009002">
    <property type="term" value="F:serine-type D-Ala-D-Ala carboxypeptidase activity"/>
    <property type="evidence" value="ECO:0007669"/>
    <property type="project" value="UniProtKB-EC"/>
</dbReference>
<evidence type="ECO:0000259" key="15">
    <source>
        <dbReference type="Pfam" id="PF00912"/>
    </source>
</evidence>
<evidence type="ECO:0000256" key="14">
    <source>
        <dbReference type="ARBA" id="ARBA00049902"/>
    </source>
</evidence>
<keyword evidence="17" id="KW-1185">Reference proteome</keyword>
<comment type="pathway">
    <text evidence="2">Cell wall biogenesis; peptidoglycan biosynthesis.</text>
</comment>
<keyword evidence="12" id="KW-0961">Cell wall biogenesis/degradation</keyword>
<accession>A0A4R7F6I1</accession>